<evidence type="ECO:0000259" key="2">
    <source>
        <dbReference type="Pfam" id="PF08450"/>
    </source>
</evidence>
<dbReference type="InterPro" id="IPR005511">
    <property type="entry name" value="SMP-30"/>
</dbReference>
<protein>
    <recommendedName>
        <fullName evidence="2">SMP-30/Gluconolactonase/LRE-like region domain-containing protein</fullName>
    </recommendedName>
</protein>
<dbReference type="PANTHER" id="PTHR10907:SF47">
    <property type="entry name" value="REGUCALCIN"/>
    <property type="match status" value="1"/>
</dbReference>
<dbReference type="GO" id="GO:0004341">
    <property type="term" value="F:gluconolactonase activity"/>
    <property type="evidence" value="ECO:0007669"/>
    <property type="project" value="TreeGrafter"/>
</dbReference>
<gene>
    <name evidence="3" type="ORF">METZ01_LOCUS426227</name>
</gene>
<dbReference type="InterPro" id="IPR011042">
    <property type="entry name" value="6-blade_b-propeller_TolB-like"/>
</dbReference>
<dbReference type="PRINTS" id="PR01790">
    <property type="entry name" value="SMP30FAMILY"/>
</dbReference>
<reference evidence="3" key="1">
    <citation type="submission" date="2018-05" db="EMBL/GenBank/DDBJ databases">
        <authorList>
            <person name="Lanie J.A."/>
            <person name="Ng W.-L."/>
            <person name="Kazmierczak K.M."/>
            <person name="Andrzejewski T.M."/>
            <person name="Davidsen T.M."/>
            <person name="Wayne K.J."/>
            <person name="Tettelin H."/>
            <person name="Glass J.I."/>
            <person name="Rusch D."/>
            <person name="Podicherti R."/>
            <person name="Tsui H.-C.T."/>
            <person name="Winkler M.E."/>
        </authorList>
    </citation>
    <scope>NUCLEOTIDE SEQUENCE</scope>
</reference>
<name>A0A382XQW1_9ZZZZ</name>
<organism evidence="3">
    <name type="scientific">marine metagenome</name>
    <dbReference type="NCBI Taxonomy" id="408172"/>
    <lineage>
        <taxon>unclassified sequences</taxon>
        <taxon>metagenomes</taxon>
        <taxon>ecological metagenomes</taxon>
    </lineage>
</organism>
<sequence>MDNLERKKSFGSLYCLNNKLKLHKVDSKYYITNGPAFLNKNNFYHTDTKKKIIYKIRINNKLKILKKSVFLKFRKVDGFPDGMTTDTKNNLWVCHYAGGCISVYNLKGKKIHKINLPAKNITNCTFGGSKYNELYVSTARKDLKIKDIKKYPLSGSLFKIKMNIKGKATQSFKLS</sequence>
<dbReference type="GO" id="GO:0019853">
    <property type="term" value="P:L-ascorbic acid biosynthetic process"/>
    <property type="evidence" value="ECO:0007669"/>
    <property type="project" value="TreeGrafter"/>
</dbReference>
<comment type="similarity">
    <text evidence="1">Belongs to the SMP-30/CGR1 family.</text>
</comment>
<dbReference type="AlphaFoldDB" id="A0A382XQW1"/>
<dbReference type="SUPFAM" id="SSF63829">
    <property type="entry name" value="Calcium-dependent phosphotriesterase"/>
    <property type="match status" value="1"/>
</dbReference>
<evidence type="ECO:0000256" key="1">
    <source>
        <dbReference type="ARBA" id="ARBA00008853"/>
    </source>
</evidence>
<dbReference type="PANTHER" id="PTHR10907">
    <property type="entry name" value="REGUCALCIN"/>
    <property type="match status" value="1"/>
</dbReference>
<accession>A0A382XQW1</accession>
<dbReference type="InterPro" id="IPR013658">
    <property type="entry name" value="SGL"/>
</dbReference>
<evidence type="ECO:0000313" key="3">
    <source>
        <dbReference type="EMBL" id="SVD73373.1"/>
    </source>
</evidence>
<proteinExistence type="inferred from homology"/>
<dbReference type="Gene3D" id="2.120.10.30">
    <property type="entry name" value="TolB, C-terminal domain"/>
    <property type="match status" value="1"/>
</dbReference>
<dbReference type="EMBL" id="UINC01169701">
    <property type="protein sequence ID" value="SVD73373.1"/>
    <property type="molecule type" value="Genomic_DNA"/>
</dbReference>
<feature type="domain" description="SMP-30/Gluconolactonase/LRE-like region" evidence="2">
    <location>
        <begin position="5"/>
        <end position="140"/>
    </location>
</feature>
<dbReference type="Pfam" id="PF08450">
    <property type="entry name" value="SGL"/>
    <property type="match status" value="1"/>
</dbReference>
<dbReference type="GO" id="GO:0005509">
    <property type="term" value="F:calcium ion binding"/>
    <property type="evidence" value="ECO:0007669"/>
    <property type="project" value="TreeGrafter"/>
</dbReference>